<dbReference type="Proteomes" id="UP001151760">
    <property type="component" value="Unassembled WGS sequence"/>
</dbReference>
<protein>
    <submittedName>
        <fullName evidence="1">Uncharacterized protein</fullName>
    </submittedName>
</protein>
<reference evidence="1" key="1">
    <citation type="journal article" date="2022" name="Int. J. Mol. Sci.">
        <title>Draft Genome of Tanacetum Coccineum: Genomic Comparison of Closely Related Tanacetum-Family Plants.</title>
        <authorList>
            <person name="Yamashiro T."/>
            <person name="Shiraishi A."/>
            <person name="Nakayama K."/>
            <person name="Satake H."/>
        </authorList>
    </citation>
    <scope>NUCLEOTIDE SEQUENCE</scope>
</reference>
<keyword evidence="2" id="KW-1185">Reference proteome</keyword>
<evidence type="ECO:0000313" key="2">
    <source>
        <dbReference type="Proteomes" id="UP001151760"/>
    </source>
</evidence>
<accession>A0ABQ5GSH1</accession>
<comment type="caution">
    <text evidence="1">The sequence shown here is derived from an EMBL/GenBank/DDBJ whole genome shotgun (WGS) entry which is preliminary data.</text>
</comment>
<organism evidence="1 2">
    <name type="scientific">Tanacetum coccineum</name>
    <dbReference type="NCBI Taxonomy" id="301880"/>
    <lineage>
        <taxon>Eukaryota</taxon>
        <taxon>Viridiplantae</taxon>
        <taxon>Streptophyta</taxon>
        <taxon>Embryophyta</taxon>
        <taxon>Tracheophyta</taxon>
        <taxon>Spermatophyta</taxon>
        <taxon>Magnoliopsida</taxon>
        <taxon>eudicotyledons</taxon>
        <taxon>Gunneridae</taxon>
        <taxon>Pentapetalae</taxon>
        <taxon>asterids</taxon>
        <taxon>campanulids</taxon>
        <taxon>Asterales</taxon>
        <taxon>Asteraceae</taxon>
        <taxon>Asteroideae</taxon>
        <taxon>Anthemideae</taxon>
        <taxon>Anthemidinae</taxon>
        <taxon>Tanacetum</taxon>
    </lineage>
</organism>
<reference evidence="1" key="2">
    <citation type="submission" date="2022-01" db="EMBL/GenBank/DDBJ databases">
        <authorList>
            <person name="Yamashiro T."/>
            <person name="Shiraishi A."/>
            <person name="Satake H."/>
            <person name="Nakayama K."/>
        </authorList>
    </citation>
    <scope>NUCLEOTIDE SEQUENCE</scope>
</reference>
<gene>
    <name evidence="1" type="ORF">Tco_1045346</name>
</gene>
<evidence type="ECO:0000313" key="1">
    <source>
        <dbReference type="EMBL" id="GJT78621.1"/>
    </source>
</evidence>
<proteinExistence type="predicted"/>
<dbReference type="EMBL" id="BQNB010018820">
    <property type="protein sequence ID" value="GJT78621.1"/>
    <property type="molecule type" value="Genomic_DNA"/>
</dbReference>
<name>A0ABQ5GSH1_9ASTR</name>
<sequence>MQADISSFKEMVIEKFHAFKGFSSFTPSSSATISRVTHPKANAIVEGENYEKHVIVRQKPPSYMKGEKLLIVTKEKDHEVVDVEKEVEHAP</sequence>